<dbReference type="GO" id="GO:0030288">
    <property type="term" value="C:outer membrane-bounded periplasmic space"/>
    <property type="evidence" value="ECO:0007669"/>
    <property type="project" value="TreeGrafter"/>
</dbReference>
<evidence type="ECO:0000256" key="1">
    <source>
        <dbReference type="SAM" id="MobiDB-lite"/>
    </source>
</evidence>
<feature type="compositionally biased region" description="Low complexity" evidence="1">
    <location>
        <begin position="122"/>
        <end position="132"/>
    </location>
</feature>
<reference evidence="4" key="1">
    <citation type="journal article" date="2021" name="Science">
        <title>Hunting the eagle killer: A cyanobacterial neurotoxin causes vacuolar myelinopathy.</title>
        <authorList>
            <person name="Breinlinger S."/>
            <person name="Phillips T.J."/>
            <person name="Haram B.N."/>
            <person name="Mares J."/>
            <person name="Martinez Yerena J.A."/>
            <person name="Hrouzek P."/>
            <person name="Sobotka R."/>
            <person name="Henderson W.M."/>
            <person name="Schmieder P."/>
            <person name="Williams S.M."/>
            <person name="Lauderdale J.D."/>
            <person name="Wilde H.D."/>
            <person name="Gerrin W."/>
            <person name="Kust A."/>
            <person name="Washington J.W."/>
            <person name="Wagner C."/>
            <person name="Geier B."/>
            <person name="Liebeke M."/>
            <person name="Enke H."/>
            <person name="Niedermeyer T.H.J."/>
            <person name="Wilde S.B."/>
        </authorList>
    </citation>
    <scope>NUCLEOTIDE SEQUENCE [LARGE SCALE GENOMIC DNA]</scope>
    <source>
        <strain evidence="4">Thurmond2011</strain>
    </source>
</reference>
<dbReference type="Gene3D" id="1.20.120.1490">
    <property type="match status" value="1"/>
</dbReference>
<evidence type="ECO:0000313" key="4">
    <source>
        <dbReference type="Proteomes" id="UP000667802"/>
    </source>
</evidence>
<feature type="region of interest" description="Disordered" evidence="1">
    <location>
        <begin position="121"/>
        <end position="142"/>
    </location>
</feature>
<dbReference type="RefSeq" id="WP_208344573.1">
    <property type="nucleotide sequence ID" value="NZ_CAWQFN010000515.1"/>
</dbReference>
<dbReference type="GO" id="GO:0051082">
    <property type="term" value="F:unfolded protein binding"/>
    <property type="evidence" value="ECO:0007669"/>
    <property type="project" value="TreeGrafter"/>
</dbReference>
<gene>
    <name evidence="3" type="ORF">G7B40_035980</name>
</gene>
<dbReference type="EMBL" id="JAALHA020000028">
    <property type="protein sequence ID" value="MDR9899916.1"/>
    <property type="molecule type" value="Genomic_DNA"/>
</dbReference>
<protein>
    <submittedName>
        <fullName evidence="3">P pilus assembly/Cpx signaling pathway, periplasmic inhibitor/zinc-resistance associated protein</fullName>
    </submittedName>
</protein>
<feature type="compositionally biased region" description="Basic residues" evidence="1">
    <location>
        <begin position="133"/>
        <end position="142"/>
    </location>
</feature>
<proteinExistence type="predicted"/>
<dbReference type="Proteomes" id="UP000667802">
    <property type="component" value="Unassembled WGS sequence"/>
</dbReference>
<evidence type="ECO:0000313" key="3">
    <source>
        <dbReference type="EMBL" id="MDR9899916.1"/>
    </source>
</evidence>
<accession>A0AAP5M979</accession>
<feature type="signal peptide" evidence="2">
    <location>
        <begin position="1"/>
        <end position="31"/>
    </location>
</feature>
<feature type="chain" id="PRO_5042994487" evidence="2">
    <location>
        <begin position="32"/>
        <end position="142"/>
    </location>
</feature>
<dbReference type="InterPro" id="IPR052211">
    <property type="entry name" value="Cpx_auxiliary_protein"/>
</dbReference>
<dbReference type="AlphaFoldDB" id="A0AAP5M979"/>
<sequence>MKKAWFLVTGTLALILAASPMISGFNNPAIADQAQTGERHHGGFWQKLNLTDPQKAQIKQIRDSAKQQMDAVFTAEQKAQLQQARTQHIKPTLNLTDDQKAQLKQIHSSTESQINAVLTPEQQQQLQQLRSQHNQRHLQHSS</sequence>
<evidence type="ECO:0000256" key="2">
    <source>
        <dbReference type="SAM" id="SignalP"/>
    </source>
</evidence>
<comment type="caution">
    <text evidence="3">The sequence shown here is derived from an EMBL/GenBank/DDBJ whole genome shotgun (WGS) entry which is preliminary data.</text>
</comment>
<organism evidence="3 4">
    <name type="scientific">Aetokthonos hydrillicola Thurmond2011</name>
    <dbReference type="NCBI Taxonomy" id="2712845"/>
    <lineage>
        <taxon>Bacteria</taxon>
        <taxon>Bacillati</taxon>
        <taxon>Cyanobacteriota</taxon>
        <taxon>Cyanophyceae</taxon>
        <taxon>Nostocales</taxon>
        <taxon>Hapalosiphonaceae</taxon>
        <taxon>Aetokthonos</taxon>
    </lineage>
</organism>
<keyword evidence="2" id="KW-0732">Signal</keyword>
<name>A0AAP5M979_9CYAN</name>
<dbReference type="PANTHER" id="PTHR38102:SF1">
    <property type="entry name" value="PERIPLASMIC CHAPERONE SPY"/>
    <property type="match status" value="1"/>
</dbReference>
<dbReference type="PANTHER" id="PTHR38102">
    <property type="entry name" value="PERIPLASMIC CHAPERONE SPY"/>
    <property type="match status" value="1"/>
</dbReference>
<keyword evidence="4" id="KW-1185">Reference proteome</keyword>